<dbReference type="PANTHER" id="PTHR31616:SF10">
    <property type="entry name" value="TREHALASE"/>
    <property type="match status" value="1"/>
</dbReference>
<keyword evidence="4" id="KW-1185">Reference proteome</keyword>
<comment type="caution">
    <text evidence="3">The sequence shown here is derived from an EMBL/GenBank/DDBJ whole genome shotgun (WGS) entry which is preliminary data.</text>
</comment>
<dbReference type="GO" id="GO:0005993">
    <property type="term" value="P:trehalose catabolic process"/>
    <property type="evidence" value="ECO:0007669"/>
    <property type="project" value="TreeGrafter"/>
</dbReference>
<dbReference type="Gene3D" id="1.50.10.10">
    <property type="match status" value="1"/>
</dbReference>
<organism evidence="3 4">
    <name type="scientific">Mycolicibacillus trivialis</name>
    <dbReference type="NCBI Taxonomy" id="1798"/>
    <lineage>
        <taxon>Bacteria</taxon>
        <taxon>Bacillati</taxon>
        <taxon>Actinomycetota</taxon>
        <taxon>Actinomycetes</taxon>
        <taxon>Mycobacteriales</taxon>
        <taxon>Mycobacteriaceae</taxon>
        <taxon>Mycolicibacillus</taxon>
    </lineage>
</organism>
<name>A0A1X2EL35_9MYCO</name>
<reference evidence="3 4" key="1">
    <citation type="submission" date="2016-01" db="EMBL/GenBank/DDBJ databases">
        <title>The new phylogeny of the genus Mycobacterium.</title>
        <authorList>
            <person name="Tarcisio F."/>
            <person name="Conor M."/>
            <person name="Antonella G."/>
            <person name="Elisabetta G."/>
            <person name="Giulia F.S."/>
            <person name="Sara T."/>
            <person name="Anna F."/>
            <person name="Clotilde B."/>
            <person name="Roberto B."/>
            <person name="Veronica D.S."/>
            <person name="Fabio R."/>
            <person name="Monica P."/>
            <person name="Olivier J."/>
            <person name="Enrico T."/>
            <person name="Nicola S."/>
        </authorList>
    </citation>
    <scope>NUCLEOTIDE SEQUENCE [LARGE SCALE GENOMIC DNA]</scope>
    <source>
        <strain evidence="3 4">DSM 44153</strain>
    </source>
</reference>
<gene>
    <name evidence="3" type="ORF">AWC30_09025</name>
</gene>
<dbReference type="Pfam" id="PF19291">
    <property type="entry name" value="TREH_N"/>
    <property type="match status" value="1"/>
</dbReference>
<evidence type="ECO:0000259" key="2">
    <source>
        <dbReference type="Pfam" id="PF19291"/>
    </source>
</evidence>
<evidence type="ECO:0000313" key="4">
    <source>
        <dbReference type="Proteomes" id="UP000193090"/>
    </source>
</evidence>
<dbReference type="InterPro" id="IPR012341">
    <property type="entry name" value="6hp_glycosidase-like_sf"/>
</dbReference>
<dbReference type="Proteomes" id="UP000193090">
    <property type="component" value="Unassembled WGS sequence"/>
</dbReference>
<dbReference type="OrthoDB" id="3902805at2"/>
<dbReference type="GO" id="GO:0015927">
    <property type="term" value="F:trehalase activity"/>
    <property type="evidence" value="ECO:0007669"/>
    <property type="project" value="TreeGrafter"/>
</dbReference>
<sequence length="597" mass="64344">MTQRQAVDLRAQFPPQVLRQYALLADGERGALIGPHGEITWLCAPRWDSDAVFAALIGGGGCFAITPQDRRHVWGGYYEPGSLIWHSHWVTGEGQIECREALAFPAEPGRAVVLRRLLAVHGTARVAVLLEPRAGFGHYASAHLRRDGEVWSGRSGPLRWRLTGCPDATPQPSAHGAGSVLVAELALPQGGHHDVVFEVSDRALPDDLVDADTAWAATADTWTRARPNLTDTIAPHDATQAWAVLRGLTSPGGGMVAAATTSLPERAHTNRNYDYRYVWIRDQCYAGMAAHAAGAADLFDTATDFVVARLLEDGPHLKPGYTTTGAPVPDERTLDLPGYPGGVDKAGNWITRQFQLDAFGDALQLLATAARADRLPTGGRRAIDVAVAAVDRRWQEKEAGIWELDNRQWTHSRLTCVAGLRAVAQVAAGGGPGRTAVLADAILADTARRGLDAAGAWRRSPELPGVDAALVLPPVRGALPADDPRTLATLAAVRDRLTVEQYVYRFRHDQRDLGEAEGAFLLCGFMMALAEHQQGRHWSAVRYFDRNRSACGPGGLLSEEFDVSQRQLRGNLPQAFVHALLLETAATLTDPGGTAPA</sequence>
<protein>
    <submittedName>
        <fullName evidence="3">Glycoside hydrolase</fullName>
    </submittedName>
</protein>
<dbReference type="InterPro" id="IPR008928">
    <property type="entry name" value="6-hairpin_glycosidase_sf"/>
</dbReference>
<feature type="domain" description="Trehalase-like N-terminal" evidence="2">
    <location>
        <begin position="19"/>
        <end position="141"/>
    </location>
</feature>
<dbReference type="STRING" id="1798.AWC30_09025"/>
<dbReference type="SUPFAM" id="SSF48208">
    <property type="entry name" value="Six-hairpin glycosidases"/>
    <property type="match status" value="1"/>
</dbReference>
<dbReference type="InterPro" id="IPR045582">
    <property type="entry name" value="Trehalase-like_N"/>
</dbReference>
<dbReference type="EMBL" id="LQPZ01000018">
    <property type="protein sequence ID" value="ORX05558.1"/>
    <property type="molecule type" value="Genomic_DNA"/>
</dbReference>
<accession>A0A1X2EL35</accession>
<evidence type="ECO:0000313" key="3">
    <source>
        <dbReference type="EMBL" id="ORX05558.1"/>
    </source>
</evidence>
<proteinExistence type="predicted"/>
<feature type="domain" description="GH15-like" evidence="1">
    <location>
        <begin position="251"/>
        <end position="585"/>
    </location>
</feature>
<keyword evidence="3" id="KW-0378">Hydrolase</keyword>
<dbReference type="PANTHER" id="PTHR31616">
    <property type="entry name" value="TREHALASE"/>
    <property type="match status" value="1"/>
</dbReference>
<dbReference type="AlphaFoldDB" id="A0A1X2EL35"/>
<evidence type="ECO:0000259" key="1">
    <source>
        <dbReference type="Pfam" id="PF00723"/>
    </source>
</evidence>
<dbReference type="RefSeq" id="WP_085109809.1">
    <property type="nucleotide sequence ID" value="NZ_LQPZ01000018.1"/>
</dbReference>
<dbReference type="InterPro" id="IPR011613">
    <property type="entry name" value="GH15-like"/>
</dbReference>
<dbReference type="Pfam" id="PF00723">
    <property type="entry name" value="Glyco_hydro_15"/>
    <property type="match status" value="1"/>
</dbReference>